<feature type="compositionally biased region" description="Basic residues" evidence="6">
    <location>
        <begin position="36"/>
        <end position="52"/>
    </location>
</feature>
<keyword evidence="10" id="KW-1185">Reference proteome</keyword>
<comment type="subcellular location">
    <subcellularLocation>
        <location evidence="1">Membrane</location>
        <topology evidence="1">Multi-pass membrane protein</topology>
    </subcellularLocation>
</comment>
<feature type="transmembrane region" description="Helical" evidence="7">
    <location>
        <begin position="609"/>
        <end position="627"/>
    </location>
</feature>
<feature type="domain" description="Citrate transporter-like" evidence="8">
    <location>
        <begin position="307"/>
        <end position="734"/>
    </location>
</feature>
<proteinExistence type="predicted"/>
<evidence type="ECO:0000259" key="8">
    <source>
        <dbReference type="Pfam" id="PF03600"/>
    </source>
</evidence>
<gene>
    <name evidence="9" type="ORF">O3M35_012390</name>
</gene>
<dbReference type="InterPro" id="IPR004680">
    <property type="entry name" value="Cit_transptr-like_dom"/>
</dbReference>
<dbReference type="Proteomes" id="UP001461498">
    <property type="component" value="Unassembled WGS sequence"/>
</dbReference>
<protein>
    <recommendedName>
        <fullName evidence="8">Citrate transporter-like domain-containing protein</fullName>
    </recommendedName>
</protein>
<feature type="transmembrane region" description="Helical" evidence="7">
    <location>
        <begin position="680"/>
        <end position="698"/>
    </location>
</feature>
<feature type="transmembrane region" description="Helical" evidence="7">
    <location>
        <begin position="771"/>
        <end position="794"/>
    </location>
</feature>
<dbReference type="PANTHER" id="PTHR43568:SF1">
    <property type="entry name" value="P PROTEIN"/>
    <property type="match status" value="1"/>
</dbReference>
<feature type="region of interest" description="Disordered" evidence="6">
    <location>
        <begin position="1"/>
        <end position="85"/>
    </location>
</feature>
<dbReference type="EMBL" id="JAPXFL010000009">
    <property type="protein sequence ID" value="KAK9501715.1"/>
    <property type="molecule type" value="Genomic_DNA"/>
</dbReference>
<sequence length="798" mass="89716">MSEEKPSTIMMSPEFPRTLRMPSSSMAWSASPERPKYHKKPSSAKKKKKKKTTFQEPESQEIPPKMKEILIGPQLSDDETSPAETPPAIKQIEEFYYLPKKDSISLSDKEDEEDINNIEGPKSKWLNIIKLFSLILVWIVFTVILMIKGEHGSNSVHPISVPKDRIRSFWILESPDMKRINIELGGALLPPYYGNLSKHWVTLWVELVQINSTIISEKHIINKKRISNIWTLPTVSESLIDFVPEIKRSTTLDIYDFDKGLISESIMRIQIYTNMNRAFPISLVYDLSPIDPTNGILYAAAVLLGLYILIIFEVVHRTLAAILASTMSVAILAAFDERPTTSELMTWIDVETLILLFSMMVLVAIIADTGIFDYLAVYAYKITNGRVWPLIDTLCLFTAVISSFLDNVTTALLMTPVTIRLCEVMELNPVPILMAMIMYSNIGGAVTPVGDPPNVIIATNKDIVEAGVSFGVFSLHMGICLVIVMIFVRIQLRYMYRNMEDLKFKEPQVQELKHVITIWRRAAASLSPYSKDEGLVKLTLIKKAKRLLIDLKKKVVSDRNATQNYSTNLEELEKKYPIKNMPLLIKSLVTLSFVVTLFFLHSVPQLNLSLGWSALLGIILLLILANVEMENVLARVEWSTLIFFTALFILMGALSRLGLIDWIGKQTEWIILQVDEKGRLSLAILLILWVSALVSSFVDNIPLTTMMVRIVTSLSQNKELNLPLQPLVWALALGACLGGNGTLIGASANLVCAGVAEQHGYKFSFMQFLKIGFPVMLGSVCITSIYLLITHVLIGWNY</sequence>
<evidence type="ECO:0000313" key="9">
    <source>
        <dbReference type="EMBL" id="KAK9501715.1"/>
    </source>
</evidence>
<feature type="transmembrane region" description="Helical" evidence="7">
    <location>
        <begin position="355"/>
        <end position="380"/>
    </location>
</feature>
<keyword evidence="4 7" id="KW-1133">Transmembrane helix</keyword>
<feature type="compositionally biased region" description="Low complexity" evidence="6">
    <location>
        <begin position="21"/>
        <end position="32"/>
    </location>
</feature>
<evidence type="ECO:0000313" key="10">
    <source>
        <dbReference type="Proteomes" id="UP001461498"/>
    </source>
</evidence>
<feature type="transmembrane region" description="Helical" evidence="7">
    <location>
        <begin position="295"/>
        <end position="312"/>
    </location>
</feature>
<feature type="transmembrane region" description="Helical" evidence="7">
    <location>
        <begin position="128"/>
        <end position="147"/>
    </location>
</feature>
<reference evidence="9 10" key="1">
    <citation type="submission" date="2022-12" db="EMBL/GenBank/DDBJ databases">
        <title>Chromosome-level genome assembly of true bugs.</title>
        <authorList>
            <person name="Ma L."/>
            <person name="Li H."/>
        </authorList>
    </citation>
    <scope>NUCLEOTIDE SEQUENCE [LARGE SCALE GENOMIC DNA]</scope>
    <source>
        <strain evidence="9">Lab_2022b</strain>
    </source>
</reference>
<evidence type="ECO:0000256" key="3">
    <source>
        <dbReference type="ARBA" id="ARBA00022692"/>
    </source>
</evidence>
<evidence type="ECO:0000256" key="1">
    <source>
        <dbReference type="ARBA" id="ARBA00004141"/>
    </source>
</evidence>
<feature type="transmembrane region" description="Helical" evidence="7">
    <location>
        <begin position="470"/>
        <end position="490"/>
    </location>
</feature>
<feature type="transmembrane region" description="Helical" evidence="7">
    <location>
        <begin position="583"/>
        <end position="603"/>
    </location>
</feature>
<evidence type="ECO:0000256" key="7">
    <source>
        <dbReference type="SAM" id="Phobius"/>
    </source>
</evidence>
<keyword evidence="2" id="KW-0813">Transport</keyword>
<dbReference type="GO" id="GO:0016020">
    <property type="term" value="C:membrane"/>
    <property type="evidence" value="ECO:0007669"/>
    <property type="project" value="UniProtKB-SubCell"/>
</dbReference>
<keyword evidence="3 7" id="KW-0812">Transmembrane</keyword>
<evidence type="ECO:0000256" key="6">
    <source>
        <dbReference type="SAM" id="MobiDB-lite"/>
    </source>
</evidence>
<dbReference type="Pfam" id="PF03600">
    <property type="entry name" value="CitMHS"/>
    <property type="match status" value="1"/>
</dbReference>
<evidence type="ECO:0000256" key="5">
    <source>
        <dbReference type="ARBA" id="ARBA00023136"/>
    </source>
</evidence>
<dbReference type="AlphaFoldDB" id="A0AAW1CW42"/>
<evidence type="ECO:0000256" key="2">
    <source>
        <dbReference type="ARBA" id="ARBA00022448"/>
    </source>
</evidence>
<organism evidence="9 10">
    <name type="scientific">Rhynocoris fuscipes</name>
    <dbReference type="NCBI Taxonomy" id="488301"/>
    <lineage>
        <taxon>Eukaryota</taxon>
        <taxon>Metazoa</taxon>
        <taxon>Ecdysozoa</taxon>
        <taxon>Arthropoda</taxon>
        <taxon>Hexapoda</taxon>
        <taxon>Insecta</taxon>
        <taxon>Pterygota</taxon>
        <taxon>Neoptera</taxon>
        <taxon>Paraneoptera</taxon>
        <taxon>Hemiptera</taxon>
        <taxon>Heteroptera</taxon>
        <taxon>Panheteroptera</taxon>
        <taxon>Cimicomorpha</taxon>
        <taxon>Reduviidae</taxon>
        <taxon>Harpactorinae</taxon>
        <taxon>Harpactorini</taxon>
        <taxon>Rhynocoris</taxon>
    </lineage>
</organism>
<feature type="transmembrane region" description="Helical" evidence="7">
    <location>
        <begin position="319"/>
        <end position="335"/>
    </location>
</feature>
<keyword evidence="5 7" id="KW-0472">Membrane</keyword>
<comment type="caution">
    <text evidence="9">The sequence shown here is derived from an EMBL/GenBank/DDBJ whole genome shotgun (WGS) entry which is preliminary data.</text>
</comment>
<evidence type="ECO:0000256" key="4">
    <source>
        <dbReference type="ARBA" id="ARBA00022989"/>
    </source>
</evidence>
<accession>A0AAW1CW42</accession>
<dbReference type="InterPro" id="IPR051475">
    <property type="entry name" value="Diverse_Ion_Transporter"/>
</dbReference>
<name>A0AAW1CW42_9HEMI</name>
<dbReference type="PANTHER" id="PTHR43568">
    <property type="entry name" value="P PROTEIN"/>
    <property type="match status" value="1"/>
</dbReference>
<dbReference type="GO" id="GO:0055085">
    <property type="term" value="P:transmembrane transport"/>
    <property type="evidence" value="ECO:0007669"/>
    <property type="project" value="InterPro"/>
</dbReference>
<feature type="transmembrane region" description="Helical" evidence="7">
    <location>
        <begin position="639"/>
        <end position="660"/>
    </location>
</feature>
<dbReference type="CDD" id="cd01116">
    <property type="entry name" value="P_permease"/>
    <property type="match status" value="1"/>
</dbReference>